<evidence type="ECO:0000256" key="4">
    <source>
        <dbReference type="ARBA" id="ARBA00015486"/>
    </source>
</evidence>
<protein>
    <recommendedName>
        <fullName evidence="4 10">Nicotinate-nucleotide--dimethylbenzimidazole phosphoribosyltransferase</fullName>
        <shortName evidence="10">NN:DBI PRT</shortName>
        <ecNumber evidence="3 10">2.4.2.21</ecNumber>
    </recommendedName>
    <alternativeName>
        <fullName evidence="8 10">N(1)-alpha-phosphoribosyltransferase</fullName>
    </alternativeName>
</protein>
<dbReference type="EC" id="2.4.2.21" evidence="3 10"/>
<dbReference type="InterPro" id="IPR003200">
    <property type="entry name" value="Nict_dMeBzImd_PRibTrfase"/>
</dbReference>
<dbReference type="NCBIfam" id="TIGR03160">
    <property type="entry name" value="cobT_DBIPRT"/>
    <property type="match status" value="1"/>
</dbReference>
<dbReference type="GO" id="GO:0008939">
    <property type="term" value="F:nicotinate-nucleotide-dimethylbenzimidazole phosphoribosyltransferase activity"/>
    <property type="evidence" value="ECO:0007669"/>
    <property type="project" value="UniProtKB-UniRule"/>
</dbReference>
<comment type="pathway">
    <text evidence="1 10">Nucleoside biosynthesis; alpha-ribazole biosynthesis; alpha-ribazole from 5,6-dimethylbenzimidazole: step 1/2.</text>
</comment>
<dbReference type="EMBL" id="BFAZ01000009">
    <property type="protein sequence ID" value="GBF43940.1"/>
    <property type="molecule type" value="Genomic_DNA"/>
</dbReference>
<comment type="catalytic activity">
    <reaction evidence="9 10">
        <text>5,6-dimethylbenzimidazole + nicotinate beta-D-ribonucleotide = alpha-ribazole 5'-phosphate + nicotinate + H(+)</text>
        <dbReference type="Rhea" id="RHEA:11196"/>
        <dbReference type="ChEBI" id="CHEBI:15378"/>
        <dbReference type="ChEBI" id="CHEBI:15890"/>
        <dbReference type="ChEBI" id="CHEBI:32544"/>
        <dbReference type="ChEBI" id="CHEBI:57502"/>
        <dbReference type="ChEBI" id="CHEBI:57918"/>
        <dbReference type="EC" id="2.4.2.21"/>
    </reaction>
</comment>
<dbReference type="NCBIfam" id="NF000996">
    <property type="entry name" value="PRK00105.1"/>
    <property type="match status" value="1"/>
</dbReference>
<dbReference type="PANTHER" id="PTHR43463:SF1">
    <property type="entry name" value="NICOTINATE-NUCLEOTIDE--DIMETHYLBENZIMIDAZOLE PHOSPHORIBOSYLTRANSFERASE"/>
    <property type="match status" value="1"/>
</dbReference>
<organism evidence="11 12">
    <name type="scientific">Leptospira ellinghausenii</name>
    <dbReference type="NCBI Taxonomy" id="1917822"/>
    <lineage>
        <taxon>Bacteria</taxon>
        <taxon>Pseudomonadati</taxon>
        <taxon>Spirochaetota</taxon>
        <taxon>Spirochaetia</taxon>
        <taxon>Leptospirales</taxon>
        <taxon>Leptospiraceae</taxon>
        <taxon>Leptospira</taxon>
    </lineage>
</organism>
<dbReference type="Gene3D" id="3.40.50.10210">
    <property type="match status" value="1"/>
</dbReference>
<name>A0A2P2DH99_9LEPT</name>
<keyword evidence="7 10" id="KW-0808">Transferase</keyword>
<dbReference type="Gene3D" id="1.10.1610.10">
    <property type="match status" value="1"/>
</dbReference>
<dbReference type="PANTHER" id="PTHR43463">
    <property type="entry name" value="NICOTINATE-NUCLEOTIDE--DIMETHYLBENZIMIDAZOLE PHOSPHORIBOSYLTRANSFERASE"/>
    <property type="match status" value="1"/>
</dbReference>
<dbReference type="InterPro" id="IPR017846">
    <property type="entry name" value="Nict_dMeBzImd_PRibTrfase_bact"/>
</dbReference>
<evidence type="ECO:0000313" key="12">
    <source>
        <dbReference type="Proteomes" id="UP000245206"/>
    </source>
</evidence>
<evidence type="ECO:0000256" key="3">
    <source>
        <dbReference type="ARBA" id="ARBA00011991"/>
    </source>
</evidence>
<evidence type="ECO:0000256" key="9">
    <source>
        <dbReference type="ARBA" id="ARBA00047340"/>
    </source>
</evidence>
<comment type="function">
    <text evidence="10">Catalyzes the synthesis of alpha-ribazole-5'-phosphate from nicotinate mononucleotide (NAMN) and 5,6-dimethylbenzimidazole (DMB).</text>
</comment>
<evidence type="ECO:0000256" key="8">
    <source>
        <dbReference type="ARBA" id="ARBA00030686"/>
    </source>
</evidence>
<gene>
    <name evidence="10 11" type="primary">cobT</name>
    <name evidence="11" type="ORF">LPTSP2_32430</name>
</gene>
<evidence type="ECO:0000256" key="7">
    <source>
        <dbReference type="ARBA" id="ARBA00022679"/>
    </source>
</evidence>
<keyword evidence="6 10" id="KW-0328">Glycosyltransferase</keyword>
<feature type="active site" description="Proton acceptor" evidence="10">
    <location>
        <position position="329"/>
    </location>
</feature>
<dbReference type="HAMAP" id="MF_00230">
    <property type="entry name" value="CobT"/>
    <property type="match status" value="1"/>
</dbReference>
<keyword evidence="5 10" id="KW-0169">Cobalamin biosynthesis</keyword>
<reference evidence="12" key="1">
    <citation type="journal article" date="2019" name="Microbiol. Immunol.">
        <title>Molecular and phenotypic characterization of Leptospira johnsonii sp. nov., Leptospira ellinghausenii sp. nov. and Leptospira ryugenii sp. nov. isolated from soil and water in Japan.</title>
        <authorList>
            <person name="Masuzawa T."/>
            <person name="Saito M."/>
            <person name="Nakao R."/>
            <person name="Nikaido Y."/>
            <person name="Matsumoto M."/>
            <person name="Ogawa M."/>
            <person name="Yokoyama M."/>
            <person name="Hidaka Y."/>
            <person name="Tomita J."/>
            <person name="Sakakibara K."/>
            <person name="Suzuki K."/>
            <person name="Yasuda S."/>
            <person name="Sato H."/>
            <person name="Yamaguchi M."/>
            <person name="Yoshida S.I."/>
            <person name="Koizumi N."/>
            <person name="Kawamura Y."/>
        </authorList>
    </citation>
    <scope>NUCLEOTIDE SEQUENCE [LARGE SCALE GENOMIC DNA]</scope>
    <source>
        <strain evidence="12">E18</strain>
    </source>
</reference>
<dbReference type="AlphaFoldDB" id="A0A2P2DH99"/>
<evidence type="ECO:0000256" key="5">
    <source>
        <dbReference type="ARBA" id="ARBA00022573"/>
    </source>
</evidence>
<dbReference type="InterPro" id="IPR036087">
    <property type="entry name" value="Nict_dMeBzImd_PRibTrfase_sf"/>
</dbReference>
<dbReference type="InterPro" id="IPR023195">
    <property type="entry name" value="Nict_dMeBzImd_PRibTrfase_N"/>
</dbReference>
<evidence type="ECO:0000256" key="6">
    <source>
        <dbReference type="ARBA" id="ARBA00022676"/>
    </source>
</evidence>
<evidence type="ECO:0000256" key="10">
    <source>
        <dbReference type="HAMAP-Rule" id="MF_00230"/>
    </source>
</evidence>
<dbReference type="FunFam" id="3.40.50.10210:FF:000001">
    <property type="entry name" value="Nicotinate-nucleotide--dimethylbenzimidazole phosphoribosyltransferase"/>
    <property type="match status" value="1"/>
</dbReference>
<dbReference type="Pfam" id="PF02277">
    <property type="entry name" value="DBI_PRT"/>
    <property type="match status" value="1"/>
</dbReference>
<proteinExistence type="inferred from homology"/>
<evidence type="ECO:0000313" key="11">
    <source>
        <dbReference type="EMBL" id="GBF43940.1"/>
    </source>
</evidence>
<dbReference type="CDD" id="cd02439">
    <property type="entry name" value="DMB-PRT_CobT"/>
    <property type="match status" value="1"/>
</dbReference>
<accession>A0A2P2DH99</accession>
<evidence type="ECO:0000256" key="1">
    <source>
        <dbReference type="ARBA" id="ARBA00005049"/>
    </source>
</evidence>
<keyword evidence="12" id="KW-1185">Reference proteome</keyword>
<comment type="caution">
    <text evidence="11">The sequence shown here is derived from an EMBL/GenBank/DDBJ whole genome shotgun (WGS) entry which is preliminary data.</text>
</comment>
<dbReference type="UniPathway" id="UPA00061">
    <property type="reaction ID" value="UER00516"/>
</dbReference>
<dbReference type="Proteomes" id="UP000245206">
    <property type="component" value="Unassembled WGS sequence"/>
</dbReference>
<sequence>MEGVRALHKLVLSMSPFSLPKISPITHVLRNKIQEKIDTKTKPLGSLGALETIALQIAEIQNTTSPILKNPKLILFAGDHGITEEPVSLYPKDVTWQMVINFLNGGACANVFAKHSRIEVEVVDVGVDHDWDDSTKNLLIKKIRKGTSNFLKTQAMSKEESHQCIENGFKLILENKYKESNVFLFGEMGIGNTSSASMILSHLTGIPLSKLVGKGTGLNPEGKQSKLQILERAFQRTGKLNDPMEILSEFGGFEIGMMVGAMLGVASEQKLFLVDGFITTAAYLLAYHLDPNVKDYAIFSHVSDEEGHIIVLNHYQINPLLKLNLRLGEGSGALAAYPLVELSIQFLNEMASFADAGVSDADKKV</sequence>
<dbReference type="GO" id="GO:0009236">
    <property type="term" value="P:cobalamin biosynthetic process"/>
    <property type="evidence" value="ECO:0007669"/>
    <property type="project" value="UniProtKB-UniRule"/>
</dbReference>
<evidence type="ECO:0000256" key="2">
    <source>
        <dbReference type="ARBA" id="ARBA00007110"/>
    </source>
</evidence>
<comment type="similarity">
    <text evidence="2 10">Belongs to the CobT family.</text>
</comment>
<dbReference type="SUPFAM" id="SSF52733">
    <property type="entry name" value="Nicotinate mononucleotide:5,6-dimethylbenzimidazole phosphoribosyltransferase (CobT)"/>
    <property type="match status" value="1"/>
</dbReference>